<accession>A0A0M0JZN3</accession>
<protein>
    <submittedName>
        <fullName evidence="9">Programmed cell death protein 6-like isoform 2</fullName>
    </submittedName>
</protein>
<evidence type="ECO:0000256" key="5">
    <source>
        <dbReference type="ARBA" id="ARBA00022737"/>
    </source>
</evidence>
<proteinExistence type="predicted"/>
<dbReference type="GO" id="GO:0005509">
    <property type="term" value="F:calcium ion binding"/>
    <property type="evidence" value="ECO:0007669"/>
    <property type="project" value="InterPro"/>
</dbReference>
<evidence type="ECO:0000256" key="4">
    <source>
        <dbReference type="ARBA" id="ARBA00022723"/>
    </source>
</evidence>
<dbReference type="EMBL" id="JWZX01001873">
    <property type="protein sequence ID" value="KOO32005.1"/>
    <property type="molecule type" value="Genomic_DNA"/>
</dbReference>
<dbReference type="AlphaFoldDB" id="A0A0M0JZN3"/>
<evidence type="ECO:0000256" key="6">
    <source>
        <dbReference type="ARBA" id="ARBA00022837"/>
    </source>
</evidence>
<evidence type="ECO:0000259" key="8">
    <source>
        <dbReference type="PROSITE" id="PS50222"/>
    </source>
</evidence>
<keyword evidence="4" id="KW-0479">Metal-binding</keyword>
<evidence type="ECO:0000256" key="1">
    <source>
        <dbReference type="ARBA" id="ARBA00004308"/>
    </source>
</evidence>
<name>A0A0M0JZN3_9EUKA</name>
<dbReference type="Proteomes" id="UP000037460">
    <property type="component" value="Unassembled WGS sequence"/>
</dbReference>
<comment type="subcellular location">
    <subcellularLocation>
        <location evidence="2">Cytoplasm</location>
    </subcellularLocation>
    <subcellularLocation>
        <location evidence="1">Endomembrane system</location>
    </subcellularLocation>
</comment>
<evidence type="ECO:0000313" key="9">
    <source>
        <dbReference type="EMBL" id="KOO32005.1"/>
    </source>
</evidence>
<dbReference type="InterPro" id="IPR011992">
    <property type="entry name" value="EF-hand-dom_pair"/>
</dbReference>
<feature type="domain" description="EF-hand" evidence="8">
    <location>
        <begin position="15"/>
        <end position="50"/>
    </location>
</feature>
<keyword evidence="7" id="KW-0472">Membrane</keyword>
<keyword evidence="5" id="KW-0677">Repeat</keyword>
<dbReference type="InterPro" id="IPR002048">
    <property type="entry name" value="EF_hand_dom"/>
</dbReference>
<dbReference type="PANTHER" id="PTHR46735">
    <property type="entry name" value="CALPAIN, SMALL SUBUNIT 1 A-RELATED"/>
    <property type="match status" value="1"/>
</dbReference>
<evidence type="ECO:0000256" key="3">
    <source>
        <dbReference type="ARBA" id="ARBA00022490"/>
    </source>
</evidence>
<reference evidence="10" key="1">
    <citation type="journal article" date="2015" name="PLoS Genet.">
        <title>Genome Sequence and Transcriptome Analyses of Chrysochromulina tobin: Metabolic Tools for Enhanced Algal Fitness in the Prominent Order Prymnesiales (Haptophyceae).</title>
        <authorList>
            <person name="Hovde B.T."/>
            <person name="Deodato C.R."/>
            <person name="Hunsperger H.M."/>
            <person name="Ryken S.A."/>
            <person name="Yost W."/>
            <person name="Jha R.K."/>
            <person name="Patterson J."/>
            <person name="Monnat R.J. Jr."/>
            <person name="Barlow S.B."/>
            <person name="Starkenburg S.R."/>
            <person name="Cattolico R.A."/>
        </authorList>
    </citation>
    <scope>NUCLEOTIDE SEQUENCE</scope>
    <source>
        <strain evidence="10">CCMP291</strain>
    </source>
</reference>
<dbReference type="PROSITE" id="PS00018">
    <property type="entry name" value="EF_HAND_1"/>
    <property type="match status" value="2"/>
</dbReference>
<evidence type="ECO:0000256" key="2">
    <source>
        <dbReference type="ARBA" id="ARBA00004496"/>
    </source>
</evidence>
<keyword evidence="10" id="KW-1185">Reference proteome</keyword>
<dbReference type="SUPFAM" id="SSF47473">
    <property type="entry name" value="EF-hand"/>
    <property type="match status" value="1"/>
</dbReference>
<gene>
    <name evidence="9" type="ORF">Ctob_011438</name>
</gene>
<keyword evidence="6" id="KW-0106">Calcium</keyword>
<dbReference type="GO" id="GO:0005737">
    <property type="term" value="C:cytoplasm"/>
    <property type="evidence" value="ECO:0007669"/>
    <property type="project" value="UniProtKB-SubCell"/>
</dbReference>
<feature type="domain" description="EF-hand" evidence="8">
    <location>
        <begin position="71"/>
        <end position="106"/>
    </location>
</feature>
<dbReference type="GO" id="GO:0012505">
    <property type="term" value="C:endomembrane system"/>
    <property type="evidence" value="ECO:0007669"/>
    <property type="project" value="UniProtKB-SubCell"/>
</dbReference>
<dbReference type="PANTHER" id="PTHR46735:SF3">
    <property type="entry name" value="CALPAIN SMALL SUBUNIT 1-RELATED"/>
    <property type="match status" value="1"/>
</dbReference>
<evidence type="ECO:0000313" key="10">
    <source>
        <dbReference type="Proteomes" id="UP000037460"/>
    </source>
</evidence>
<sequence length="167" mass="18764">MLTQMLKNESGEPDTSDEAIEALFVTMDADKSGSIDKSELTQAFKDMFERDGKPLEMTVIKNVVDEMFAKALKEDMVNTFFKYDLDGGGTIDRSELQEALKDLELTVSEEEITEIMSKDGMEGKEELDMDTFATLVIGLKHMTKEDITKAEFLVMAKKQLKDDGVLN</sequence>
<dbReference type="Pfam" id="PF13202">
    <property type="entry name" value="EF-hand_5"/>
    <property type="match status" value="2"/>
</dbReference>
<comment type="caution">
    <text evidence="9">The sequence shown here is derived from an EMBL/GenBank/DDBJ whole genome shotgun (WGS) entry which is preliminary data.</text>
</comment>
<dbReference type="OrthoDB" id="186625at2759"/>
<evidence type="ECO:0000256" key="7">
    <source>
        <dbReference type="ARBA" id="ARBA00023136"/>
    </source>
</evidence>
<dbReference type="PROSITE" id="PS50222">
    <property type="entry name" value="EF_HAND_2"/>
    <property type="match status" value="2"/>
</dbReference>
<dbReference type="Gene3D" id="1.10.238.10">
    <property type="entry name" value="EF-hand"/>
    <property type="match status" value="2"/>
</dbReference>
<dbReference type="InterPro" id="IPR018247">
    <property type="entry name" value="EF_Hand_1_Ca_BS"/>
</dbReference>
<keyword evidence="3" id="KW-0963">Cytoplasm</keyword>
<organism evidence="9 10">
    <name type="scientific">Chrysochromulina tobinii</name>
    <dbReference type="NCBI Taxonomy" id="1460289"/>
    <lineage>
        <taxon>Eukaryota</taxon>
        <taxon>Haptista</taxon>
        <taxon>Haptophyta</taxon>
        <taxon>Prymnesiophyceae</taxon>
        <taxon>Prymnesiales</taxon>
        <taxon>Chrysochromulinaceae</taxon>
        <taxon>Chrysochromulina</taxon>
    </lineage>
</organism>
<dbReference type="SMART" id="SM00054">
    <property type="entry name" value="EFh"/>
    <property type="match status" value="2"/>
</dbReference>